<proteinExistence type="predicted"/>
<protein>
    <submittedName>
        <fullName evidence="1">Uncharacterized protein</fullName>
    </submittedName>
</protein>
<reference evidence="2" key="1">
    <citation type="submission" date="2016-06" db="EMBL/GenBank/DDBJ databases">
        <title>Parallel loss of symbiosis genes in relatives of nitrogen-fixing non-legume Parasponia.</title>
        <authorList>
            <person name="Van Velzen R."/>
            <person name="Holmer R."/>
            <person name="Bu F."/>
            <person name="Rutten L."/>
            <person name="Van Zeijl A."/>
            <person name="Liu W."/>
            <person name="Santuari L."/>
            <person name="Cao Q."/>
            <person name="Sharma T."/>
            <person name="Shen D."/>
            <person name="Roswanjaya Y."/>
            <person name="Wardhani T."/>
            <person name="Kalhor M.S."/>
            <person name="Jansen J."/>
            <person name="Van den Hoogen J."/>
            <person name="Gungor B."/>
            <person name="Hartog M."/>
            <person name="Hontelez J."/>
            <person name="Verver J."/>
            <person name="Yang W.-C."/>
            <person name="Schijlen E."/>
            <person name="Repin R."/>
            <person name="Schilthuizen M."/>
            <person name="Schranz E."/>
            <person name="Heidstra R."/>
            <person name="Miyata K."/>
            <person name="Fedorova E."/>
            <person name="Kohlen W."/>
            <person name="Bisseling T."/>
            <person name="Smit S."/>
            <person name="Geurts R."/>
        </authorList>
    </citation>
    <scope>NUCLEOTIDE SEQUENCE [LARGE SCALE GENOMIC DNA]</scope>
    <source>
        <strain evidence="2">cv. RG33-2</strain>
    </source>
</reference>
<dbReference type="AlphaFoldDB" id="A0A2P5FRY1"/>
<evidence type="ECO:0000313" key="2">
    <source>
        <dbReference type="Proteomes" id="UP000237000"/>
    </source>
</evidence>
<feature type="non-terminal residue" evidence="1">
    <location>
        <position position="1"/>
    </location>
</feature>
<dbReference type="EMBL" id="JXTC01000012">
    <property type="protein sequence ID" value="POO00553.1"/>
    <property type="molecule type" value="Genomic_DNA"/>
</dbReference>
<dbReference type="Proteomes" id="UP000237000">
    <property type="component" value="Unassembled WGS sequence"/>
</dbReference>
<keyword evidence="2" id="KW-1185">Reference proteome</keyword>
<organism evidence="1 2">
    <name type="scientific">Trema orientale</name>
    <name type="common">Charcoal tree</name>
    <name type="synonym">Celtis orientalis</name>
    <dbReference type="NCBI Taxonomy" id="63057"/>
    <lineage>
        <taxon>Eukaryota</taxon>
        <taxon>Viridiplantae</taxon>
        <taxon>Streptophyta</taxon>
        <taxon>Embryophyta</taxon>
        <taxon>Tracheophyta</taxon>
        <taxon>Spermatophyta</taxon>
        <taxon>Magnoliopsida</taxon>
        <taxon>eudicotyledons</taxon>
        <taxon>Gunneridae</taxon>
        <taxon>Pentapetalae</taxon>
        <taxon>rosids</taxon>
        <taxon>fabids</taxon>
        <taxon>Rosales</taxon>
        <taxon>Cannabaceae</taxon>
        <taxon>Trema</taxon>
    </lineage>
</organism>
<comment type="caution">
    <text evidence="1">The sequence shown here is derived from an EMBL/GenBank/DDBJ whole genome shotgun (WGS) entry which is preliminary data.</text>
</comment>
<gene>
    <name evidence="1" type="ORF">TorRG33x02_036270</name>
</gene>
<dbReference type="OrthoDB" id="10398386at2759"/>
<dbReference type="InParanoid" id="A0A2P5FRY1"/>
<accession>A0A2P5FRY1</accession>
<name>A0A2P5FRY1_TREOI</name>
<sequence>FYQPKNRKVASLSTSLEIEVGRGRELSNFKTFCMSYSIRIRDIVLYYCST</sequence>
<evidence type="ECO:0000313" key="1">
    <source>
        <dbReference type="EMBL" id="POO00553.1"/>
    </source>
</evidence>